<sequence length="669" mass="73490">MKRDNTPWGAAPCADISWSENGVPFSTQFDDFYYSSEAGIAESEHVFLQGNSLPERWTSFEDDTFCILETGFGTGLNFLLTWLAWQKQTNNRPRLHFISLEKFPLSTPELAQALAPWESLSPLANKLIDAWPGRLPGQHRLELDQGRVMLDLWWDDSRLALADLATRGPAIDAWYLDGFTPSRNDAMWQPGLYQAMAALSRPDATVSTFTAASHVRRGLEQAGFEISKVPGFGQKRESLRGVATRAGPTLATIDTPWDMSSRPVTKPRHALIIGAGLAGCTLAAALAQRNISVTLLDQGDLAGEASGNEQGVLYTRLSKRHSALTDFALQSFRFSANLYRNMFTSGALEPGLDGDLCGSFHQITDAQEVALLKNQLVGLNDLAEALTAQEANHYLGETPVEGGYWYPDSGWLRPPAVCSAMLESPLIKLQRNCGKVTLKPLEEQWQAIDSDNQALATADIAIICSGASSASFTETGWLPLQSIRGQTSYLPASEATQSLKAAFCHRGYISPARESRHCIGASFKLRDNSMEVRPEEHRENLEKLAAALPQWSSELEKLDPEQMEGRVGFRCASPDYLPIAGPVPAREEFLQTYGALRKNARQVIQQRGNYVPGLYINTAHGSRGLSSAPLCAQLLASLICNELPPLSRELVRALSPSRFLIRDLARGLI</sequence>
<evidence type="ECO:0000256" key="8">
    <source>
        <dbReference type="ARBA" id="ARBA00023002"/>
    </source>
</evidence>
<name>A0ABT3SSF4_9GAMM</name>
<dbReference type="InterPro" id="IPR017610">
    <property type="entry name" value="tRNA_S-uridine_synth_MnmC_C"/>
</dbReference>
<evidence type="ECO:0000256" key="1">
    <source>
        <dbReference type="ARBA" id="ARBA00022490"/>
    </source>
</evidence>
<comment type="similarity">
    <text evidence="10">In the N-terminal section; belongs to the methyltransferase superfamily. tRNA (mnm(5)s(2)U34)-methyltransferase family.</text>
</comment>
<evidence type="ECO:0000256" key="3">
    <source>
        <dbReference type="ARBA" id="ARBA00022630"/>
    </source>
</evidence>
<dbReference type="Pfam" id="PF05430">
    <property type="entry name" value="Methyltransf_30"/>
    <property type="match status" value="1"/>
</dbReference>
<comment type="subcellular location">
    <subcellularLocation>
        <location evidence="10">Cytoplasm</location>
    </subcellularLocation>
</comment>
<dbReference type="SUPFAM" id="SSF51905">
    <property type="entry name" value="FAD/NAD(P)-binding domain"/>
    <property type="match status" value="1"/>
</dbReference>
<dbReference type="Pfam" id="PF01266">
    <property type="entry name" value="DAO"/>
    <property type="match status" value="1"/>
</dbReference>
<dbReference type="Gene3D" id="3.30.9.10">
    <property type="entry name" value="D-Amino Acid Oxidase, subunit A, domain 2"/>
    <property type="match status" value="1"/>
</dbReference>
<comment type="caution">
    <text evidence="13">The sequence shown here is derived from an EMBL/GenBank/DDBJ whole genome shotgun (WGS) entry which is preliminary data.</text>
</comment>
<proteinExistence type="inferred from homology"/>
<dbReference type="EC" id="1.5.-.-" evidence="10"/>
<keyword evidence="3 10" id="KW-0285">Flavoprotein</keyword>
<evidence type="ECO:0000256" key="5">
    <source>
        <dbReference type="ARBA" id="ARBA00022691"/>
    </source>
</evidence>
<feature type="region of interest" description="FAD-dependent cmnm(5)s(2)U34 oxidoreductase" evidence="10">
    <location>
        <begin position="273"/>
        <end position="669"/>
    </location>
</feature>
<dbReference type="Proteomes" id="UP001143307">
    <property type="component" value="Unassembled WGS sequence"/>
</dbReference>
<protein>
    <recommendedName>
        <fullName evidence="10">tRNA 5-methylaminomethyl-2-thiouridine biosynthesis bifunctional protein MnmC</fullName>
        <shortName evidence="10">tRNA mnm(5)s(2)U biosynthesis bifunctional protein</shortName>
    </recommendedName>
    <domain>
        <recommendedName>
            <fullName evidence="10">tRNA (mnm(5)s(2)U34)-methyltransferase</fullName>
            <ecNumber evidence="10">2.1.1.61</ecNumber>
        </recommendedName>
    </domain>
    <domain>
        <recommendedName>
            <fullName evidence="10">FAD-dependent cmnm(5)s(2)U34 oxidoreductase</fullName>
            <ecNumber evidence="10">1.5.-.-</ecNumber>
        </recommendedName>
    </domain>
</protein>
<dbReference type="HAMAP" id="MF_01102">
    <property type="entry name" value="MnmC"/>
    <property type="match status" value="1"/>
</dbReference>
<keyword evidence="2 10" id="KW-0489">Methyltransferase</keyword>
<dbReference type="InterPro" id="IPR029063">
    <property type="entry name" value="SAM-dependent_MTases_sf"/>
</dbReference>
<comment type="function">
    <text evidence="10">Catalyzes the last two steps in the biosynthesis of 5-methylaminomethyl-2-thiouridine (mnm(5)s(2)U) at the wobble position (U34) in tRNA. Catalyzes the FAD-dependent demodification of cmnm(5)s(2)U34 to nm(5)s(2)U34, followed by the transfer of a methyl group from S-adenosyl-L-methionine to nm(5)s(2)U34, to form mnm(5)s(2)U34.</text>
</comment>
<dbReference type="PANTHER" id="PTHR13847">
    <property type="entry name" value="SARCOSINE DEHYDROGENASE-RELATED"/>
    <property type="match status" value="1"/>
</dbReference>
<accession>A0ABT3SSF4</accession>
<dbReference type="PANTHER" id="PTHR13847:SF283">
    <property type="entry name" value="TRNA 5-METHYLAMINOMETHYL-2-THIOURIDINE BIOSYNTHESIS BIFUNCTIONAL PROTEIN MNMC"/>
    <property type="match status" value="1"/>
</dbReference>
<dbReference type="NCBIfam" id="NF002481">
    <property type="entry name" value="PRK01747.1-2"/>
    <property type="match status" value="1"/>
</dbReference>
<keyword evidence="4 10" id="KW-0808">Transferase</keyword>
<evidence type="ECO:0000256" key="7">
    <source>
        <dbReference type="ARBA" id="ARBA00022827"/>
    </source>
</evidence>
<feature type="region of interest" description="tRNA (mnm(5)s(2)U34)-methyltransferase" evidence="10">
    <location>
        <begin position="1"/>
        <end position="244"/>
    </location>
</feature>
<comment type="cofactor">
    <cofactor evidence="10">
        <name>FAD</name>
        <dbReference type="ChEBI" id="CHEBI:57692"/>
    </cofactor>
</comment>
<evidence type="ECO:0000256" key="6">
    <source>
        <dbReference type="ARBA" id="ARBA00022694"/>
    </source>
</evidence>
<evidence type="ECO:0000259" key="12">
    <source>
        <dbReference type="Pfam" id="PF05430"/>
    </source>
</evidence>
<evidence type="ECO:0000256" key="10">
    <source>
        <dbReference type="HAMAP-Rule" id="MF_01102"/>
    </source>
</evidence>
<keyword evidence="6 10" id="KW-0819">tRNA processing</keyword>
<keyword evidence="7 10" id="KW-0274">FAD</keyword>
<evidence type="ECO:0000313" key="13">
    <source>
        <dbReference type="EMBL" id="MCX2972923.1"/>
    </source>
</evidence>
<evidence type="ECO:0000256" key="2">
    <source>
        <dbReference type="ARBA" id="ARBA00022603"/>
    </source>
</evidence>
<dbReference type="RefSeq" id="WP_279251866.1">
    <property type="nucleotide sequence ID" value="NZ_SHNP01000001.1"/>
</dbReference>
<dbReference type="NCBIfam" id="NF033855">
    <property type="entry name" value="tRNA_MNMC2"/>
    <property type="match status" value="1"/>
</dbReference>
<keyword evidence="5 10" id="KW-0949">S-adenosyl-L-methionine</keyword>
<dbReference type="SUPFAM" id="SSF54373">
    <property type="entry name" value="FAD-linked reductases, C-terminal domain"/>
    <property type="match status" value="1"/>
</dbReference>
<keyword evidence="14" id="KW-1185">Reference proteome</keyword>
<keyword evidence="1 10" id="KW-0963">Cytoplasm</keyword>
<keyword evidence="9 10" id="KW-0511">Multifunctional enzyme</keyword>
<evidence type="ECO:0000256" key="9">
    <source>
        <dbReference type="ARBA" id="ARBA00023268"/>
    </source>
</evidence>
<evidence type="ECO:0000313" key="14">
    <source>
        <dbReference type="Proteomes" id="UP001143307"/>
    </source>
</evidence>
<comment type="catalytic activity">
    <reaction evidence="10">
        <text>5-aminomethyl-2-thiouridine(34) in tRNA + S-adenosyl-L-methionine = 5-methylaminomethyl-2-thiouridine(34) in tRNA + S-adenosyl-L-homocysteine + H(+)</text>
        <dbReference type="Rhea" id="RHEA:19569"/>
        <dbReference type="Rhea" id="RHEA-COMP:10195"/>
        <dbReference type="Rhea" id="RHEA-COMP:10197"/>
        <dbReference type="ChEBI" id="CHEBI:15378"/>
        <dbReference type="ChEBI" id="CHEBI:57856"/>
        <dbReference type="ChEBI" id="CHEBI:59789"/>
        <dbReference type="ChEBI" id="CHEBI:74454"/>
        <dbReference type="ChEBI" id="CHEBI:74455"/>
        <dbReference type="EC" id="2.1.1.61"/>
    </reaction>
</comment>
<keyword evidence="8 10" id="KW-0560">Oxidoreductase</keyword>
<dbReference type="NCBIfam" id="TIGR03197">
    <property type="entry name" value="MnmC_Cterm"/>
    <property type="match status" value="1"/>
</dbReference>
<dbReference type="Gene3D" id="3.50.50.60">
    <property type="entry name" value="FAD/NAD(P)-binding domain"/>
    <property type="match status" value="1"/>
</dbReference>
<feature type="domain" description="MnmC-like methyltransferase" evidence="12">
    <location>
        <begin position="120"/>
        <end position="242"/>
    </location>
</feature>
<dbReference type="InterPro" id="IPR023032">
    <property type="entry name" value="tRNA_MAMT_biosynth_bifunc_MnmC"/>
</dbReference>
<organism evidence="13 14">
    <name type="scientific">Candidatus Seongchinamella marina</name>
    <dbReference type="NCBI Taxonomy" id="2518990"/>
    <lineage>
        <taxon>Bacteria</taxon>
        <taxon>Pseudomonadati</taxon>
        <taxon>Pseudomonadota</taxon>
        <taxon>Gammaproteobacteria</taxon>
        <taxon>Cellvibrionales</taxon>
        <taxon>Halieaceae</taxon>
        <taxon>Seongchinamella</taxon>
    </lineage>
</organism>
<dbReference type="InterPro" id="IPR008471">
    <property type="entry name" value="MnmC-like_methylTransf"/>
</dbReference>
<gene>
    <name evidence="10 13" type="primary">mnmC</name>
    <name evidence="13" type="ORF">EYC87_04895</name>
</gene>
<dbReference type="EMBL" id="SHNP01000001">
    <property type="protein sequence ID" value="MCX2972923.1"/>
    <property type="molecule type" value="Genomic_DNA"/>
</dbReference>
<dbReference type="EC" id="2.1.1.61" evidence="10"/>
<dbReference type="Gene3D" id="3.40.50.150">
    <property type="entry name" value="Vaccinia Virus protein VP39"/>
    <property type="match status" value="1"/>
</dbReference>
<dbReference type="InterPro" id="IPR047785">
    <property type="entry name" value="tRNA_MNMC2"/>
</dbReference>
<reference evidence="13" key="1">
    <citation type="submission" date="2019-02" db="EMBL/GenBank/DDBJ databases">
        <authorList>
            <person name="Li S.-H."/>
        </authorList>
    </citation>
    <scope>NUCLEOTIDE SEQUENCE</scope>
    <source>
        <strain evidence="13">IMCC8485</strain>
    </source>
</reference>
<dbReference type="InterPro" id="IPR006076">
    <property type="entry name" value="FAD-dep_OxRdtase"/>
</dbReference>
<dbReference type="InterPro" id="IPR036188">
    <property type="entry name" value="FAD/NAD-bd_sf"/>
</dbReference>
<evidence type="ECO:0000256" key="4">
    <source>
        <dbReference type="ARBA" id="ARBA00022679"/>
    </source>
</evidence>
<feature type="domain" description="FAD dependent oxidoreductase" evidence="11">
    <location>
        <begin position="270"/>
        <end position="638"/>
    </location>
</feature>
<evidence type="ECO:0000259" key="11">
    <source>
        <dbReference type="Pfam" id="PF01266"/>
    </source>
</evidence>
<comment type="similarity">
    <text evidence="10">In the C-terminal section; belongs to the DAO family.</text>
</comment>